<reference evidence="1" key="1">
    <citation type="submission" date="2022-10" db="EMBL/GenBank/DDBJ databases">
        <title>Puccinia triticina Genome sequencing and assembly.</title>
        <authorList>
            <person name="Li C."/>
        </authorList>
    </citation>
    <scope>NUCLEOTIDE SEQUENCE</scope>
    <source>
        <strain evidence="1">Pt15</strain>
    </source>
</reference>
<dbReference type="Proteomes" id="UP001164743">
    <property type="component" value="Chromosome 14A"/>
</dbReference>
<evidence type="ECO:0000313" key="2">
    <source>
        <dbReference type="Proteomes" id="UP001164743"/>
    </source>
</evidence>
<protein>
    <submittedName>
        <fullName evidence="1">Uncharacterized protein</fullName>
    </submittedName>
</protein>
<dbReference type="RefSeq" id="XP_053027026.1">
    <property type="nucleotide sequence ID" value="XM_053163062.1"/>
</dbReference>
<keyword evidence="2" id="KW-1185">Reference proteome</keyword>
<proteinExistence type="predicted"/>
<name>A0ABY7D238_9BASI</name>
<dbReference type="GeneID" id="77803957"/>
<accession>A0ABY7D238</accession>
<sequence length="70" mass="7721">MGAVTRSAVCRSEPRLRRARGTRSHCTTLHYTFATPIYNGEVIYVALLGGTRSRTSEHQDDPLPGWAFAG</sequence>
<organism evidence="1 2">
    <name type="scientific">Puccinia triticina</name>
    <dbReference type="NCBI Taxonomy" id="208348"/>
    <lineage>
        <taxon>Eukaryota</taxon>
        <taxon>Fungi</taxon>
        <taxon>Dikarya</taxon>
        <taxon>Basidiomycota</taxon>
        <taxon>Pucciniomycotina</taxon>
        <taxon>Pucciniomycetes</taxon>
        <taxon>Pucciniales</taxon>
        <taxon>Pucciniaceae</taxon>
        <taxon>Puccinia</taxon>
    </lineage>
</organism>
<dbReference type="EMBL" id="CP110434">
    <property type="protein sequence ID" value="WAQ91471.1"/>
    <property type="molecule type" value="Genomic_DNA"/>
</dbReference>
<gene>
    <name evidence="1" type="ORF">PtA15_14A355</name>
</gene>
<evidence type="ECO:0000313" key="1">
    <source>
        <dbReference type="EMBL" id="WAQ91471.1"/>
    </source>
</evidence>